<reference evidence="2 3" key="1">
    <citation type="journal article" date="2014" name="Int. J. Syst. Evol. Microbiol.">
        <title>Nitrososphaera viennensis gen. nov., sp. nov., an aerobic and mesophilic, ammonia-oxidizing archaeon from soil and a member of the archaeal phylum Thaumarchaeota.</title>
        <authorList>
            <person name="Stieglmeier M."/>
            <person name="Klingl A."/>
            <person name="Alves R.J."/>
            <person name="Rittmann S.K."/>
            <person name="Melcher M."/>
            <person name="Leisch N."/>
            <person name="Schleper C."/>
        </authorList>
    </citation>
    <scope>NUCLEOTIDE SEQUENCE [LARGE SCALE GENOMIC DNA]</scope>
    <source>
        <strain evidence="2">EN76</strain>
    </source>
</reference>
<dbReference type="HOGENOM" id="CLU_054485_0_0_2"/>
<dbReference type="PANTHER" id="PTHR42686:SF1">
    <property type="entry name" value="GH17980P-RELATED"/>
    <property type="match status" value="1"/>
</dbReference>
<dbReference type="GO" id="GO:0005829">
    <property type="term" value="C:cytosol"/>
    <property type="evidence" value="ECO:0007669"/>
    <property type="project" value="TreeGrafter"/>
</dbReference>
<keyword evidence="3" id="KW-1185">Reference proteome</keyword>
<evidence type="ECO:0000313" key="2">
    <source>
        <dbReference type="EMBL" id="AIC14800.1"/>
    </source>
</evidence>
<dbReference type="EMBL" id="CP007536">
    <property type="protein sequence ID" value="AIC14800.1"/>
    <property type="molecule type" value="Genomic_DNA"/>
</dbReference>
<dbReference type="Pfam" id="PF00248">
    <property type="entry name" value="Aldo_ket_red"/>
    <property type="match status" value="1"/>
</dbReference>
<evidence type="ECO:0000259" key="1">
    <source>
        <dbReference type="Pfam" id="PF00248"/>
    </source>
</evidence>
<evidence type="ECO:0000313" key="3">
    <source>
        <dbReference type="Proteomes" id="UP000027093"/>
    </source>
</evidence>
<dbReference type="AlphaFoldDB" id="A0A060HHH8"/>
<dbReference type="CDD" id="cd19099">
    <property type="entry name" value="AKR_unchar"/>
    <property type="match status" value="1"/>
</dbReference>
<feature type="domain" description="NADP-dependent oxidoreductase" evidence="1">
    <location>
        <begin position="98"/>
        <end position="371"/>
    </location>
</feature>
<gene>
    <name evidence="2" type="ORF">NVIE_005970</name>
</gene>
<accession>A0A060HHH8</accession>
<dbReference type="InterPro" id="IPR020471">
    <property type="entry name" value="AKR"/>
</dbReference>
<name>A0A060HHH8_9ARCH</name>
<dbReference type="PANTHER" id="PTHR42686">
    <property type="entry name" value="GH17980P-RELATED"/>
    <property type="match status" value="1"/>
</dbReference>
<dbReference type="STRING" id="926571.NVIE_005970"/>
<proteinExistence type="predicted"/>
<protein>
    <submittedName>
        <fullName evidence="2">Aldo/keto reductase</fullName>
    </submittedName>
</protein>
<dbReference type="SUPFAM" id="SSF51430">
    <property type="entry name" value="NAD(P)-linked oxidoreductase"/>
    <property type="match status" value="1"/>
</dbReference>
<dbReference type="GO" id="GO:0016491">
    <property type="term" value="F:oxidoreductase activity"/>
    <property type="evidence" value="ECO:0007669"/>
    <property type="project" value="InterPro"/>
</dbReference>
<sequence length="435" mass="47862">MRAAQPLGPEARTGSARLGPAPYGALCTSSIVKIRVAPFKGAFIIATGDRKCVSSDFKVIDGHATPEGTKKYAGYGTSKKGLPAEHFREFEGLHLSSIGMGTYLGDLTKEDDVAVENAVYESVMSGAINVIDTAINYRAMKSEKSIGRALLRLASEGKISRDQIFISTKNGYITNDGDFPNVDVMEYLHRMYIATDVMTADDISSGYNVMNPNYLAKCIEKSLANMHLSTIDLVYVHNAFESWHEDVDRKAFAEMLAKVFELYERYRKAGKLRYYGMATWTCFRVPKGEREHFSLEDAVRIAREAGGSNHGFRFIQLPYNLAYSEALLLKNQTVGADTMTILEAAAKLGIGVFTSAPLFQGRLLRAQIPDYAGVADNNKVAKLVQVIRSSPSVVAPLLGQKSPKHVRENLKVASIPPLTKEEFAQAINILMHRGS</sequence>
<organism evidence="2 3">
    <name type="scientific">Nitrososphaera viennensis EN76</name>
    <dbReference type="NCBI Taxonomy" id="926571"/>
    <lineage>
        <taxon>Archaea</taxon>
        <taxon>Nitrososphaerota</taxon>
        <taxon>Nitrososphaeria</taxon>
        <taxon>Nitrososphaerales</taxon>
        <taxon>Nitrososphaeraceae</taxon>
        <taxon>Nitrososphaera</taxon>
    </lineage>
</organism>
<dbReference type="Gene3D" id="3.20.20.100">
    <property type="entry name" value="NADP-dependent oxidoreductase domain"/>
    <property type="match status" value="1"/>
</dbReference>
<dbReference type="InterPro" id="IPR023210">
    <property type="entry name" value="NADP_OxRdtase_dom"/>
</dbReference>
<dbReference type="KEGG" id="nvn:NVIE_005970"/>
<dbReference type="Proteomes" id="UP000027093">
    <property type="component" value="Chromosome"/>
</dbReference>
<dbReference type="InterPro" id="IPR036812">
    <property type="entry name" value="NAD(P)_OxRdtase_dom_sf"/>
</dbReference>